<protein>
    <submittedName>
        <fullName evidence="2">F-box/FBD/LRR-repeat protein</fullName>
    </submittedName>
</protein>
<dbReference type="ExpressionAtlas" id="A0A2K3KFH5">
    <property type="expression patterns" value="baseline"/>
</dbReference>
<accession>A0A2K3KFH5</accession>
<dbReference type="PANTHER" id="PTHR34145">
    <property type="entry name" value="OS02G0105600 PROTEIN"/>
    <property type="match status" value="1"/>
</dbReference>
<dbReference type="Gene3D" id="3.80.10.10">
    <property type="entry name" value="Ribonuclease Inhibitor"/>
    <property type="match status" value="1"/>
</dbReference>
<dbReference type="Proteomes" id="UP000236291">
    <property type="component" value="Unassembled WGS sequence"/>
</dbReference>
<feature type="domain" description="F-box/LRR-repeat protein 15/At3g58940/PEG3-like LRR" evidence="1">
    <location>
        <begin position="4"/>
        <end position="115"/>
    </location>
</feature>
<name>A0A2K3KFH5_TRIPR</name>
<reference evidence="2 3" key="2">
    <citation type="journal article" date="2017" name="Front. Plant Sci.">
        <title>Gene Classification and Mining of Molecular Markers Useful in Red Clover (Trifolium pratense) Breeding.</title>
        <authorList>
            <person name="Istvanek J."/>
            <person name="Dluhosova J."/>
            <person name="Dluhos P."/>
            <person name="Patkova L."/>
            <person name="Nedelnik J."/>
            <person name="Repkova J."/>
        </authorList>
    </citation>
    <scope>NUCLEOTIDE SEQUENCE [LARGE SCALE GENOMIC DNA]</scope>
    <source>
        <strain evidence="3">cv. Tatra</strain>
        <tissue evidence="2">Young leaves</tissue>
    </source>
</reference>
<dbReference type="Pfam" id="PF24758">
    <property type="entry name" value="LRR_At5g56370"/>
    <property type="match status" value="1"/>
</dbReference>
<feature type="non-terminal residue" evidence="2">
    <location>
        <position position="1"/>
    </location>
</feature>
<dbReference type="PANTHER" id="PTHR34145:SF28">
    <property type="entry name" value="F-BOX DOMAIN-CONTAINING PROTEIN"/>
    <property type="match status" value="1"/>
</dbReference>
<evidence type="ECO:0000313" key="2">
    <source>
        <dbReference type="EMBL" id="PNX65008.1"/>
    </source>
</evidence>
<sequence length="148" mass="16517">SEAHNQMPYIVFSCKEVNYFAFSGFILSIPPNFSGFKRLLNLGLECVTFESGALESLISGCPLLEKLSIDCCNGFQYFDFTAPSLKVLYLDIDKDTKSICLKKSKNLIDLTLVTSGGWEPGLVKSLPKIQKLSIELRVNTKFYIVTSI</sequence>
<proteinExistence type="predicted"/>
<dbReference type="InterPro" id="IPR053772">
    <property type="entry name" value="At1g61320/At1g61330-like"/>
</dbReference>
<dbReference type="SUPFAM" id="SSF52047">
    <property type="entry name" value="RNI-like"/>
    <property type="match status" value="1"/>
</dbReference>
<gene>
    <name evidence="2" type="ORF">L195_g054316</name>
</gene>
<reference evidence="2 3" key="1">
    <citation type="journal article" date="2014" name="Am. J. Bot.">
        <title>Genome assembly and annotation for red clover (Trifolium pratense; Fabaceae).</title>
        <authorList>
            <person name="Istvanek J."/>
            <person name="Jaros M."/>
            <person name="Krenek A."/>
            <person name="Repkova J."/>
        </authorList>
    </citation>
    <scope>NUCLEOTIDE SEQUENCE [LARGE SCALE GENOMIC DNA]</scope>
    <source>
        <strain evidence="3">cv. Tatra</strain>
        <tissue evidence="2">Young leaves</tissue>
    </source>
</reference>
<dbReference type="InterPro" id="IPR032675">
    <property type="entry name" value="LRR_dom_sf"/>
</dbReference>
<organism evidence="2 3">
    <name type="scientific">Trifolium pratense</name>
    <name type="common">Red clover</name>
    <dbReference type="NCBI Taxonomy" id="57577"/>
    <lineage>
        <taxon>Eukaryota</taxon>
        <taxon>Viridiplantae</taxon>
        <taxon>Streptophyta</taxon>
        <taxon>Embryophyta</taxon>
        <taxon>Tracheophyta</taxon>
        <taxon>Spermatophyta</taxon>
        <taxon>Magnoliopsida</taxon>
        <taxon>eudicotyledons</taxon>
        <taxon>Gunneridae</taxon>
        <taxon>Pentapetalae</taxon>
        <taxon>rosids</taxon>
        <taxon>fabids</taxon>
        <taxon>Fabales</taxon>
        <taxon>Fabaceae</taxon>
        <taxon>Papilionoideae</taxon>
        <taxon>50 kb inversion clade</taxon>
        <taxon>NPAAA clade</taxon>
        <taxon>Hologalegina</taxon>
        <taxon>IRL clade</taxon>
        <taxon>Trifolieae</taxon>
        <taxon>Trifolium</taxon>
    </lineage>
</organism>
<dbReference type="InterPro" id="IPR055411">
    <property type="entry name" value="LRR_FXL15/At3g58940/PEG3-like"/>
</dbReference>
<dbReference type="AlphaFoldDB" id="A0A2K3KFH5"/>
<evidence type="ECO:0000259" key="1">
    <source>
        <dbReference type="Pfam" id="PF24758"/>
    </source>
</evidence>
<evidence type="ECO:0000313" key="3">
    <source>
        <dbReference type="Proteomes" id="UP000236291"/>
    </source>
</evidence>
<dbReference type="EMBL" id="ASHM01094477">
    <property type="protein sequence ID" value="PNX65008.1"/>
    <property type="molecule type" value="Genomic_DNA"/>
</dbReference>
<comment type="caution">
    <text evidence="2">The sequence shown here is derived from an EMBL/GenBank/DDBJ whole genome shotgun (WGS) entry which is preliminary data.</text>
</comment>